<dbReference type="InterPro" id="IPR033904">
    <property type="entry name" value="Trans_IPPS_HH"/>
</dbReference>
<dbReference type="SFLD" id="SFLDS00005">
    <property type="entry name" value="Isoprenoid_Synthase_Type_I"/>
    <property type="match status" value="1"/>
</dbReference>
<organism evidence="1">
    <name type="scientific">hydrothermal vent metagenome</name>
    <dbReference type="NCBI Taxonomy" id="652676"/>
    <lineage>
        <taxon>unclassified sequences</taxon>
        <taxon>metagenomes</taxon>
        <taxon>ecological metagenomes</taxon>
    </lineage>
</organism>
<dbReference type="InterPro" id="IPR002060">
    <property type="entry name" value="Squ/phyt_synthse"/>
</dbReference>
<dbReference type="EC" id="2.5.1.21" evidence="1"/>
<dbReference type="SFLD" id="SFLDG01018">
    <property type="entry name" value="Squalene/Phytoene_Synthase_Lik"/>
    <property type="match status" value="1"/>
</dbReference>
<dbReference type="InterPro" id="IPR017827">
    <property type="entry name" value="HSQ_synthase_HpnC"/>
</dbReference>
<reference evidence="1" key="1">
    <citation type="submission" date="2018-06" db="EMBL/GenBank/DDBJ databases">
        <authorList>
            <person name="Zhirakovskaya E."/>
        </authorList>
    </citation>
    <scope>NUCLEOTIDE SEQUENCE</scope>
</reference>
<dbReference type="InterPro" id="IPR008949">
    <property type="entry name" value="Isoprenoid_synthase_dom_sf"/>
</dbReference>
<dbReference type="GO" id="GO:0004311">
    <property type="term" value="F:geranylgeranyl diphosphate synthase activity"/>
    <property type="evidence" value="ECO:0007669"/>
    <property type="project" value="InterPro"/>
</dbReference>
<dbReference type="PANTHER" id="PTHR31480">
    <property type="entry name" value="BIFUNCTIONAL LYCOPENE CYCLASE/PHYTOENE SYNTHASE"/>
    <property type="match status" value="1"/>
</dbReference>
<dbReference type="AlphaFoldDB" id="A0A3B1BQJ0"/>
<protein>
    <submittedName>
        <fullName evidence="1">Squalene synthase</fullName>
        <ecNumber evidence="1">2.5.1.21</ecNumber>
    </submittedName>
</protein>
<dbReference type="SFLD" id="SFLDG01212">
    <property type="entry name" value="Phytoene_synthase_like"/>
    <property type="match status" value="1"/>
</dbReference>
<dbReference type="Pfam" id="PF00494">
    <property type="entry name" value="SQS_PSY"/>
    <property type="match status" value="1"/>
</dbReference>
<evidence type="ECO:0000313" key="1">
    <source>
        <dbReference type="EMBL" id="VAX08595.1"/>
    </source>
</evidence>
<dbReference type="InterPro" id="IPR044843">
    <property type="entry name" value="Trans_IPPS_bact-type"/>
</dbReference>
<proteinExistence type="predicted"/>
<name>A0A3B1BQJ0_9ZZZZ</name>
<dbReference type="SUPFAM" id="SSF48576">
    <property type="entry name" value="Terpenoid synthases"/>
    <property type="match status" value="1"/>
</dbReference>
<dbReference type="EMBL" id="UOFY01000028">
    <property type="protein sequence ID" value="VAX08595.1"/>
    <property type="molecule type" value="Genomic_DNA"/>
</dbReference>
<accession>A0A3B1BQJ0</accession>
<dbReference type="NCBIfam" id="TIGR03464">
    <property type="entry name" value="HpnC"/>
    <property type="match status" value="1"/>
</dbReference>
<dbReference type="CDD" id="cd00683">
    <property type="entry name" value="Trans_IPPS_HH"/>
    <property type="match status" value="1"/>
</dbReference>
<gene>
    <name evidence="1" type="ORF">MNBD_GAMMA25-853</name>
</gene>
<dbReference type="GO" id="GO:0051996">
    <property type="term" value="F:squalene synthase [NAD(P)H] activity"/>
    <property type="evidence" value="ECO:0007669"/>
    <property type="project" value="UniProtKB-EC"/>
</dbReference>
<keyword evidence="1" id="KW-0808">Transferase</keyword>
<sequence length="297" mass="33703">MVVNVLCAYDRDMSALEQAYQHCQCVTAAHYENFPVASHLLPKKLRRPISVIYTFARSADDFADEGDFSKAQRHEKLDDYSAKLNTIENAGAINDPVFIALADVIKKHALPLSLFHDLLTAFKMDVDKTRFADFAEILNYCHYSANPVGRLLLHLNNTASPQNLIQSDAVCSALQLINFYQDLQQDYQENDRIYLPQDEMQQFKVSEHHLQQTCSDAAMQALMDLQLQRATALLQKGHSLGNRQTGRFGLELRMMIHGGAHVLASLREHRGNVFRRPRLSKSAILQIAFKALFRISV</sequence>
<dbReference type="Gene3D" id="1.10.600.10">
    <property type="entry name" value="Farnesyl Diphosphate Synthase"/>
    <property type="match status" value="1"/>
</dbReference>